<organism evidence="1 2">
    <name type="scientific">Dipteronia dyeriana</name>
    <dbReference type="NCBI Taxonomy" id="168575"/>
    <lineage>
        <taxon>Eukaryota</taxon>
        <taxon>Viridiplantae</taxon>
        <taxon>Streptophyta</taxon>
        <taxon>Embryophyta</taxon>
        <taxon>Tracheophyta</taxon>
        <taxon>Spermatophyta</taxon>
        <taxon>Magnoliopsida</taxon>
        <taxon>eudicotyledons</taxon>
        <taxon>Gunneridae</taxon>
        <taxon>Pentapetalae</taxon>
        <taxon>rosids</taxon>
        <taxon>malvids</taxon>
        <taxon>Sapindales</taxon>
        <taxon>Sapindaceae</taxon>
        <taxon>Hippocastanoideae</taxon>
        <taxon>Acereae</taxon>
        <taxon>Dipteronia</taxon>
    </lineage>
</organism>
<evidence type="ECO:0000313" key="1">
    <source>
        <dbReference type="EMBL" id="KAK2653590.1"/>
    </source>
</evidence>
<reference evidence="1" key="1">
    <citation type="journal article" date="2023" name="Plant J.">
        <title>Genome sequences and population genomics provide insights into the demographic history, inbreeding, and mutation load of two 'living fossil' tree species of Dipteronia.</title>
        <authorList>
            <person name="Feng Y."/>
            <person name="Comes H.P."/>
            <person name="Chen J."/>
            <person name="Zhu S."/>
            <person name="Lu R."/>
            <person name="Zhang X."/>
            <person name="Li P."/>
            <person name="Qiu J."/>
            <person name="Olsen K.M."/>
            <person name="Qiu Y."/>
        </authorList>
    </citation>
    <scope>NUCLEOTIDE SEQUENCE</scope>
    <source>
        <strain evidence="1">KIB01</strain>
    </source>
</reference>
<dbReference type="EMBL" id="JANJYI010000004">
    <property type="protein sequence ID" value="KAK2653590.1"/>
    <property type="molecule type" value="Genomic_DNA"/>
</dbReference>
<sequence>MKLKAISDALAAAGGVVSDRDMIIEHLSVSAHLSVMNPSGQSVVNNSNFNNNQRNGRNNANGNYKVEIVEEIQEADLVVDQIRGYIVNYAPSLDMVLNNVTDISIKVSKEVLVK</sequence>
<gene>
    <name evidence="1" type="ORF">Ddye_013446</name>
</gene>
<comment type="caution">
    <text evidence="1">The sequence shown here is derived from an EMBL/GenBank/DDBJ whole genome shotgun (WGS) entry which is preliminary data.</text>
</comment>
<keyword evidence="2" id="KW-1185">Reference proteome</keyword>
<dbReference type="Proteomes" id="UP001280121">
    <property type="component" value="Unassembled WGS sequence"/>
</dbReference>
<name>A0AAE0CJM6_9ROSI</name>
<protein>
    <submittedName>
        <fullName evidence="1">Uncharacterized protein</fullName>
    </submittedName>
</protein>
<evidence type="ECO:0000313" key="2">
    <source>
        <dbReference type="Proteomes" id="UP001280121"/>
    </source>
</evidence>
<dbReference type="AlphaFoldDB" id="A0AAE0CJM6"/>
<accession>A0AAE0CJM6</accession>
<proteinExistence type="predicted"/>